<proteinExistence type="predicted"/>
<dbReference type="RefSeq" id="WP_346756027.1">
    <property type="nucleotide sequence ID" value="NZ_JAUJEB010000001.1"/>
</dbReference>
<evidence type="ECO:0000313" key="3">
    <source>
        <dbReference type="EMBL" id="MDN5210685.1"/>
    </source>
</evidence>
<sequence>MMMKFKITLLLLIGIASVTANAQDCSRYYPFKEGAEFELSSYNKKGKVNAKSIYKVMEVSNGGGAETAFIANEIFDEKGKSALTMEYKITCKDDIVSVDFSNLIAPTLRETYKEMEFEMSGENLQLPNNLSTGQSLPDAHAIMSVHVAPVNMKMRVDITDRQVALKEKVTTGAGTFDCYLITYKTILKNQIGINQASSSKQWIAEKVGVVKQEDYNGKGKLLGRTELTAIRGL</sequence>
<dbReference type="EMBL" id="JAUJEB010000001">
    <property type="protein sequence ID" value="MDN5210685.1"/>
    <property type="molecule type" value="Genomic_DNA"/>
</dbReference>
<evidence type="ECO:0000259" key="2">
    <source>
        <dbReference type="Pfam" id="PF21347"/>
    </source>
</evidence>
<dbReference type="Gene3D" id="2.40.360.20">
    <property type="match status" value="1"/>
</dbReference>
<accession>A0ABT8KYW6</accession>
<evidence type="ECO:0000256" key="1">
    <source>
        <dbReference type="SAM" id="SignalP"/>
    </source>
</evidence>
<feature type="domain" description="DUF3108" evidence="2">
    <location>
        <begin position="32"/>
        <end position="227"/>
    </location>
</feature>
<organism evidence="3 4">
    <name type="scientific">Agaribacillus aureus</name>
    <dbReference type="NCBI Taxonomy" id="3051825"/>
    <lineage>
        <taxon>Bacteria</taxon>
        <taxon>Pseudomonadati</taxon>
        <taxon>Bacteroidota</taxon>
        <taxon>Cytophagia</taxon>
        <taxon>Cytophagales</taxon>
        <taxon>Splendidivirgaceae</taxon>
        <taxon>Agaribacillus</taxon>
    </lineage>
</organism>
<keyword evidence="1" id="KW-0732">Signal</keyword>
<gene>
    <name evidence="3" type="ORF">QQ020_01460</name>
</gene>
<name>A0ABT8KYW6_9BACT</name>
<dbReference type="Pfam" id="PF21347">
    <property type="entry name" value="DUF3108_like"/>
    <property type="match status" value="1"/>
</dbReference>
<protein>
    <recommendedName>
        <fullName evidence="2">DUF3108 domain-containing protein</fullName>
    </recommendedName>
</protein>
<dbReference type="InterPro" id="IPR049279">
    <property type="entry name" value="DUF3108-like"/>
</dbReference>
<feature type="chain" id="PRO_5047061202" description="DUF3108 domain-containing protein" evidence="1">
    <location>
        <begin position="23"/>
        <end position="233"/>
    </location>
</feature>
<keyword evidence="4" id="KW-1185">Reference proteome</keyword>
<evidence type="ECO:0000313" key="4">
    <source>
        <dbReference type="Proteomes" id="UP001172083"/>
    </source>
</evidence>
<comment type="caution">
    <text evidence="3">The sequence shown here is derived from an EMBL/GenBank/DDBJ whole genome shotgun (WGS) entry which is preliminary data.</text>
</comment>
<feature type="signal peptide" evidence="1">
    <location>
        <begin position="1"/>
        <end position="22"/>
    </location>
</feature>
<reference evidence="3" key="1">
    <citation type="submission" date="2023-06" db="EMBL/GenBank/DDBJ databases">
        <title>Genomic of Agaribacillus aureum.</title>
        <authorList>
            <person name="Wang G."/>
        </authorList>
    </citation>
    <scope>NUCLEOTIDE SEQUENCE</scope>
    <source>
        <strain evidence="3">BMA12</strain>
    </source>
</reference>
<dbReference type="Proteomes" id="UP001172083">
    <property type="component" value="Unassembled WGS sequence"/>
</dbReference>